<feature type="region of interest" description="Disordered" evidence="2">
    <location>
        <begin position="1"/>
        <end position="24"/>
    </location>
</feature>
<evidence type="ECO:0000313" key="4">
    <source>
        <dbReference type="EMBL" id="MBB1095845.1"/>
    </source>
</evidence>
<dbReference type="InterPro" id="IPR050900">
    <property type="entry name" value="Transposase_IS3/IS150/IS904"/>
</dbReference>
<dbReference type="Pfam" id="PF13276">
    <property type="entry name" value="HTH_21"/>
    <property type="match status" value="1"/>
</dbReference>
<comment type="caution">
    <text evidence="4">The sequence shown here is derived from an EMBL/GenBank/DDBJ whole genome shotgun (WGS) entry which is preliminary data.</text>
</comment>
<dbReference type="GO" id="GO:0015074">
    <property type="term" value="P:DNA integration"/>
    <property type="evidence" value="ECO:0007669"/>
    <property type="project" value="InterPro"/>
</dbReference>
<dbReference type="EMBL" id="JACIVE010000058">
    <property type="protein sequence ID" value="MBB1095845.1"/>
    <property type="molecule type" value="Genomic_DNA"/>
</dbReference>
<evidence type="ECO:0000259" key="3">
    <source>
        <dbReference type="PROSITE" id="PS50994"/>
    </source>
</evidence>
<dbReference type="Pfam" id="PF13333">
    <property type="entry name" value="rve_2"/>
    <property type="match status" value="1"/>
</dbReference>
<feature type="domain" description="Integrase catalytic" evidence="3">
    <location>
        <begin position="177"/>
        <end position="341"/>
    </location>
</feature>
<comment type="function">
    <text evidence="1">Involved in the transposition of the insertion sequence.</text>
</comment>
<dbReference type="Gene3D" id="3.30.420.10">
    <property type="entry name" value="Ribonuclease H-like superfamily/Ribonuclease H"/>
    <property type="match status" value="1"/>
</dbReference>
<evidence type="ECO:0000256" key="2">
    <source>
        <dbReference type="SAM" id="MobiDB-lite"/>
    </source>
</evidence>
<protein>
    <submittedName>
        <fullName evidence="4">IS3 family transposase</fullName>
    </submittedName>
</protein>
<dbReference type="InterPro" id="IPR036397">
    <property type="entry name" value="RNaseH_sf"/>
</dbReference>
<dbReference type="PANTHER" id="PTHR46889">
    <property type="entry name" value="TRANSPOSASE INSF FOR INSERTION SEQUENCE IS3B-RELATED"/>
    <property type="match status" value="1"/>
</dbReference>
<dbReference type="Proteomes" id="UP000534578">
    <property type="component" value="Unassembled WGS sequence"/>
</dbReference>
<dbReference type="PANTHER" id="PTHR46889:SF5">
    <property type="entry name" value="INTEGRASE PROTEIN"/>
    <property type="match status" value="1"/>
</dbReference>
<evidence type="ECO:0000313" key="5">
    <source>
        <dbReference type="Proteomes" id="UP000534578"/>
    </source>
</evidence>
<dbReference type="InterPro" id="IPR048020">
    <property type="entry name" value="Transpos_IS3"/>
</dbReference>
<dbReference type="PROSITE" id="PS50994">
    <property type="entry name" value="INTEGRASE"/>
    <property type="match status" value="1"/>
</dbReference>
<accession>A0A7W3UIY5</accession>
<dbReference type="GO" id="GO:0003676">
    <property type="term" value="F:nucleic acid binding"/>
    <property type="evidence" value="ECO:0007669"/>
    <property type="project" value="InterPro"/>
</dbReference>
<dbReference type="SUPFAM" id="SSF53098">
    <property type="entry name" value="Ribonuclease H-like"/>
    <property type="match status" value="1"/>
</dbReference>
<dbReference type="InterPro" id="IPR012337">
    <property type="entry name" value="RNaseH-like_sf"/>
</dbReference>
<dbReference type="RefSeq" id="WP_182578719.1">
    <property type="nucleotide sequence ID" value="NZ_JACIVE010000058.1"/>
</dbReference>
<dbReference type="InterPro" id="IPR025948">
    <property type="entry name" value="HTH-like_dom"/>
</dbReference>
<sequence>KNGQTTRQESRQASSAPKTEPSLTKRKLIVKDTTRCLKKIDSLEKASKKELAQVIYDLKAKYLLKDLIDALPISMSTYQYWQNRFEHPDEDEEELKAVIKGLFNYYQAEYGVRRLSTQIRDYYRLIGKKTPNHKRIQRLMHEMGLKCIKYNRRVRKYDSSKGPNGKKAKNKLNRRFLSNRKYQKMVCDITELKAHDGRKVYLEIIKDLATNQLLTWSISQHPNLQFALDPLQQLLKQLPHTGYQLTLHTDQGWHYQHRAWRKLLRQGNIRQSMSHRATCLDNAACETVFSKLKAEIGPDTSYRNQEELSQAINEWIHFYNERRIQTKLGNQTPLQYEQNLVA</sequence>
<organism evidence="4 5">
    <name type="scientific">Limosilactobacillus agrestis</name>
    <dbReference type="NCBI Taxonomy" id="2759748"/>
    <lineage>
        <taxon>Bacteria</taxon>
        <taxon>Bacillati</taxon>
        <taxon>Bacillota</taxon>
        <taxon>Bacilli</taxon>
        <taxon>Lactobacillales</taxon>
        <taxon>Lactobacillaceae</taxon>
        <taxon>Limosilactobacillus</taxon>
    </lineage>
</organism>
<dbReference type="NCBIfam" id="NF033516">
    <property type="entry name" value="transpos_IS3"/>
    <property type="match status" value="1"/>
</dbReference>
<dbReference type="AlphaFoldDB" id="A0A7W3UIY5"/>
<name>A0A7W3UIY5_9LACO</name>
<feature type="compositionally biased region" description="Polar residues" evidence="2">
    <location>
        <begin position="1"/>
        <end position="17"/>
    </location>
</feature>
<dbReference type="Pfam" id="PF00665">
    <property type="entry name" value="rve"/>
    <property type="match status" value="1"/>
</dbReference>
<reference evidence="4 5" key="1">
    <citation type="submission" date="2020-07" db="EMBL/GenBank/DDBJ databases">
        <title>Description of Limosilactobacillus balticus sp. nov., Limosilactobacillus agrestis sp. nov., Limosilactobacillus albertensis sp. nov., Limosilactobacillus rudii sp. nov., Limosilactobacillus fastidiosus sp. nov., five novel Limosilactobacillus species isolated from the vertebrate gastrointestinal tract, and proposal of 6 subspecies of Limosilactobacillus reuteri adapted to the gastrointestinal tract of specific vertebrate hosts.</title>
        <authorList>
            <person name="Li F."/>
            <person name="Cheng C."/>
            <person name="Zheng J."/>
            <person name="Quevedo R.M."/>
            <person name="Li J."/>
            <person name="Roos S."/>
            <person name="Gaenzle M.G."/>
            <person name="Walter J."/>
        </authorList>
    </citation>
    <scope>NUCLEOTIDE SEQUENCE [LARGE SCALE GENOMIC DNA]</scope>
    <source>
        <strain evidence="4 5">BG-MG3-A</strain>
    </source>
</reference>
<dbReference type="InterPro" id="IPR001584">
    <property type="entry name" value="Integrase_cat-core"/>
</dbReference>
<gene>
    <name evidence="4" type="ORF">H5R92_06585</name>
</gene>
<evidence type="ECO:0000256" key="1">
    <source>
        <dbReference type="ARBA" id="ARBA00002286"/>
    </source>
</evidence>
<proteinExistence type="predicted"/>
<feature type="non-terminal residue" evidence="4">
    <location>
        <position position="1"/>
    </location>
</feature>